<dbReference type="SUPFAM" id="SSF57701">
    <property type="entry name" value="Zn2/Cys6 DNA-binding domain"/>
    <property type="match status" value="1"/>
</dbReference>
<evidence type="ECO:0000313" key="5">
    <source>
        <dbReference type="Proteomes" id="UP000546213"/>
    </source>
</evidence>
<dbReference type="InterPro" id="IPR052761">
    <property type="entry name" value="Fungal_Detox/Toxin_TFs"/>
</dbReference>
<dbReference type="InterPro" id="IPR036864">
    <property type="entry name" value="Zn2-C6_fun-type_DNA-bd_sf"/>
</dbReference>
<dbReference type="SMART" id="SM00066">
    <property type="entry name" value="GAL4"/>
    <property type="match status" value="1"/>
</dbReference>
<dbReference type="OrthoDB" id="4161332at2759"/>
<dbReference type="InterPro" id="IPR007219">
    <property type="entry name" value="XnlR_reg_dom"/>
</dbReference>
<dbReference type="Proteomes" id="UP000546213">
    <property type="component" value="Unassembled WGS sequence"/>
</dbReference>
<dbReference type="PROSITE" id="PS00463">
    <property type="entry name" value="ZN2_CY6_FUNGAL_1"/>
    <property type="match status" value="1"/>
</dbReference>
<dbReference type="AlphaFoldDB" id="A0A8H5KNL5"/>
<dbReference type="PANTHER" id="PTHR47425">
    <property type="entry name" value="FARB-RELATED"/>
    <property type="match status" value="1"/>
</dbReference>
<dbReference type="Pfam" id="PF00106">
    <property type="entry name" value="adh_short"/>
    <property type="match status" value="1"/>
</dbReference>
<name>A0A8H5KNL5_9HYPO</name>
<comment type="caution">
    <text evidence="4">The sequence shown here is derived from an EMBL/GenBank/DDBJ whole genome shotgun (WGS) entry which is preliminary data.</text>
</comment>
<dbReference type="PANTHER" id="PTHR47425:SF2">
    <property type="entry name" value="FARB-RELATED"/>
    <property type="match status" value="1"/>
</dbReference>
<dbReference type="GO" id="GO:0003677">
    <property type="term" value="F:DNA binding"/>
    <property type="evidence" value="ECO:0007669"/>
    <property type="project" value="InterPro"/>
</dbReference>
<keyword evidence="1" id="KW-0479">Metal-binding</keyword>
<dbReference type="PROSITE" id="PS50048">
    <property type="entry name" value="ZN2_CY6_FUNGAL_2"/>
    <property type="match status" value="1"/>
</dbReference>
<keyword evidence="2" id="KW-0539">Nucleus</keyword>
<dbReference type="Gene3D" id="4.10.240.10">
    <property type="entry name" value="Zn(2)-C6 fungal-type DNA-binding domain"/>
    <property type="match status" value="1"/>
</dbReference>
<dbReference type="Pfam" id="PF00172">
    <property type="entry name" value="Zn_clus"/>
    <property type="match status" value="1"/>
</dbReference>
<dbReference type="InterPro" id="IPR036291">
    <property type="entry name" value="NAD(P)-bd_dom_sf"/>
</dbReference>
<keyword evidence="5" id="KW-1185">Reference proteome</keyword>
<organism evidence="4 5">
    <name type="scientific">Fusarium pseudocircinatum</name>
    <dbReference type="NCBI Taxonomy" id="56676"/>
    <lineage>
        <taxon>Eukaryota</taxon>
        <taxon>Fungi</taxon>
        <taxon>Dikarya</taxon>
        <taxon>Ascomycota</taxon>
        <taxon>Pezizomycotina</taxon>
        <taxon>Sordariomycetes</taxon>
        <taxon>Hypocreomycetidae</taxon>
        <taxon>Hypocreales</taxon>
        <taxon>Nectriaceae</taxon>
        <taxon>Fusarium</taxon>
        <taxon>Fusarium fujikuroi species complex</taxon>
    </lineage>
</organism>
<dbReference type="CDD" id="cd12148">
    <property type="entry name" value="fungal_TF_MHR"/>
    <property type="match status" value="1"/>
</dbReference>
<dbReference type="GO" id="GO:0008270">
    <property type="term" value="F:zinc ion binding"/>
    <property type="evidence" value="ECO:0007669"/>
    <property type="project" value="InterPro"/>
</dbReference>
<dbReference type="InterPro" id="IPR001138">
    <property type="entry name" value="Zn2Cys6_DnaBD"/>
</dbReference>
<protein>
    <submittedName>
        <fullName evidence="4">15-hydroxyprostaglandin dehydrogenase</fullName>
    </submittedName>
</protein>
<evidence type="ECO:0000259" key="3">
    <source>
        <dbReference type="PROSITE" id="PS50048"/>
    </source>
</evidence>
<dbReference type="Pfam" id="PF04082">
    <property type="entry name" value="Fungal_trans"/>
    <property type="match status" value="1"/>
</dbReference>
<proteinExistence type="predicted"/>
<evidence type="ECO:0000256" key="1">
    <source>
        <dbReference type="ARBA" id="ARBA00022723"/>
    </source>
</evidence>
<dbReference type="InterPro" id="IPR002347">
    <property type="entry name" value="SDR_fam"/>
</dbReference>
<dbReference type="SUPFAM" id="SSF51735">
    <property type="entry name" value="NAD(P)-binding Rossmann-fold domains"/>
    <property type="match status" value="1"/>
</dbReference>
<feature type="domain" description="Zn(2)-C6 fungal-type" evidence="3">
    <location>
        <begin position="291"/>
        <end position="322"/>
    </location>
</feature>
<sequence>MDSLTGISEDFSNKVVIVTGGSSGIGYAIANQFSRRNANVIIADVSKPEHQPEKATFIKTDVTNWASQLELFQKAVELYKRIDVVCANAGISEDKEAFQDKVDEHGVPLEPRWNTLQVNLVGVCISTKLAIHFLKQHGGGKIILTTSLSGYDASGLPTYAASKHGVVGLMRGLRDHLPPLGITINCLAPGFTDTNLLPSEETVQSLKDAGINVQSADTVALAALYYASKNGVNGEAFAIINGNSALIKHHNIVRSITITTMEGAFSFLPNGTNTSTSTRGEKRGRKRAAEACAGCRARKVRCDVIGQFPCVRCQLEGCDCVTTVKQRSTSTSDERIVHQQQTDFFLPSHFKFSPATLALPSMPLDTAAGDTSLNITYNNPRGLNCTLADPPTPEREPEGTSTIVEALAMGCSPFIDPTFNQEFSPLAQLNTSTTYKLSHLAEDDVAYLKSKSVFDLPPKEVQDELVNNYFLYIHPLLPIMREKDFQDDYATNLSGTSLLLYRAMIFVATSLLYDFDAERNNLPRLQATLLFSYWAPQLKQPPSQINTHWLSLAIVMAKELGMHQDAGAELTDKKLRRRIWWSCVFRDVVLAFTYRRPPMIHAVDHASSPLYIEDVLDGLHGSSVYSEPATRVIAKLFLRLSNLTAIASRLLELRYSPRSSPSTGGDSSTMLDGILDMERSNAEFRMWRHAFMAEDFSYFDSEEEAYRTLMLHRNFILILHK</sequence>
<dbReference type="SMART" id="SM00906">
    <property type="entry name" value="Fungal_trans"/>
    <property type="match status" value="1"/>
</dbReference>
<gene>
    <name evidence="4" type="ORF">FPCIR_12864</name>
</gene>
<dbReference type="GO" id="GO:0006351">
    <property type="term" value="P:DNA-templated transcription"/>
    <property type="evidence" value="ECO:0007669"/>
    <property type="project" value="InterPro"/>
</dbReference>
<dbReference type="GO" id="GO:0000981">
    <property type="term" value="F:DNA-binding transcription factor activity, RNA polymerase II-specific"/>
    <property type="evidence" value="ECO:0007669"/>
    <property type="project" value="InterPro"/>
</dbReference>
<evidence type="ECO:0000313" key="4">
    <source>
        <dbReference type="EMBL" id="KAF5576018.1"/>
    </source>
</evidence>
<reference evidence="4 5" key="1">
    <citation type="submission" date="2020-05" db="EMBL/GenBank/DDBJ databases">
        <title>Identification and distribution of gene clusters putatively required for synthesis of sphingolipid metabolism inhibitors in phylogenetically diverse species of the filamentous fungus Fusarium.</title>
        <authorList>
            <person name="Kim H.-S."/>
            <person name="Busman M."/>
            <person name="Brown D.W."/>
            <person name="Divon H."/>
            <person name="Uhlig S."/>
            <person name="Proctor R.H."/>
        </authorList>
    </citation>
    <scope>NUCLEOTIDE SEQUENCE [LARGE SCALE GENOMIC DNA]</scope>
    <source>
        <strain evidence="4 5">NRRL 36939</strain>
    </source>
</reference>
<dbReference type="CDD" id="cd00067">
    <property type="entry name" value="GAL4"/>
    <property type="match status" value="1"/>
</dbReference>
<dbReference type="PRINTS" id="PR00081">
    <property type="entry name" value="GDHRDH"/>
</dbReference>
<evidence type="ECO:0000256" key="2">
    <source>
        <dbReference type="ARBA" id="ARBA00023242"/>
    </source>
</evidence>
<dbReference type="Gene3D" id="3.40.50.720">
    <property type="entry name" value="NAD(P)-binding Rossmann-like Domain"/>
    <property type="match status" value="1"/>
</dbReference>
<accession>A0A8H5KNL5</accession>
<dbReference type="EMBL" id="JAAOAS010000445">
    <property type="protein sequence ID" value="KAF5576018.1"/>
    <property type="molecule type" value="Genomic_DNA"/>
</dbReference>